<evidence type="ECO:0000313" key="2">
    <source>
        <dbReference type="EMBL" id="MBB5892189.1"/>
    </source>
</evidence>
<dbReference type="InterPro" id="IPR020471">
    <property type="entry name" value="AKR"/>
</dbReference>
<dbReference type="GO" id="GO:0005829">
    <property type="term" value="C:cytosol"/>
    <property type="evidence" value="ECO:0007669"/>
    <property type="project" value="TreeGrafter"/>
</dbReference>
<dbReference type="Pfam" id="PF00248">
    <property type="entry name" value="Aldo_ket_red"/>
    <property type="match status" value="1"/>
</dbReference>
<reference evidence="2 3" key="1">
    <citation type="submission" date="2020-08" db="EMBL/GenBank/DDBJ databases">
        <title>Sequencing the genomes of 1000 actinobacteria strains.</title>
        <authorList>
            <person name="Klenk H.-P."/>
        </authorList>
    </citation>
    <scope>NUCLEOTIDE SEQUENCE [LARGE SCALE GENOMIC DNA]</scope>
    <source>
        <strain evidence="2 3">DSM 43851</strain>
    </source>
</reference>
<dbReference type="EMBL" id="JACHIR010000001">
    <property type="protein sequence ID" value="MBB5892189.1"/>
    <property type="molecule type" value="Genomic_DNA"/>
</dbReference>
<proteinExistence type="predicted"/>
<sequence length="319" mass="34368">MISGLGFGGAPIANLYAEVSDEDARATVDAAWDAGVRYFDTAPHYGLGLSERRLGAALVSRPRDEFVVSTKVGRVLEPHDGGGLDDAGFLVPATHRRVWDFSADGVRRSLDSSLERLGLDRVDIVYLHDPDNHWDQAVREGLPALQSLKEQGVIRAVGVGMNQWQMPERFIREASLDYVMLAGRYTLLEQESLASFLPLCQERGVSVVAVAVFNSGLLARPEVPTDATYNYAAAPPEVIDRARRIADVCKRHGAVLPQAALQFPFGHPAVKAIAVGARTPVEITENASLLADTVPAELWADLKAEGLLGPDVPTPGVAS</sequence>
<feature type="domain" description="NADP-dependent oxidoreductase" evidence="1">
    <location>
        <begin position="5"/>
        <end position="303"/>
    </location>
</feature>
<dbReference type="AlphaFoldDB" id="A0A7W9KHY9"/>
<dbReference type="EC" id="1.1.1.122" evidence="2"/>
<protein>
    <submittedName>
        <fullName evidence="2">D-threo-aldose 1-dehydrogenase</fullName>
        <ecNumber evidence="2">1.1.1.122</ecNumber>
    </submittedName>
</protein>
<keyword evidence="2" id="KW-0560">Oxidoreductase</keyword>
<dbReference type="Gene3D" id="3.20.20.100">
    <property type="entry name" value="NADP-dependent oxidoreductase domain"/>
    <property type="match status" value="1"/>
</dbReference>
<name>A0A7W9KHY9_9PSEU</name>
<dbReference type="InterPro" id="IPR023210">
    <property type="entry name" value="NADP_OxRdtase_dom"/>
</dbReference>
<dbReference type="Proteomes" id="UP000585638">
    <property type="component" value="Unassembled WGS sequence"/>
</dbReference>
<dbReference type="GO" id="GO:0047834">
    <property type="term" value="F:D-threo-aldose 1-dehydrogenase activity"/>
    <property type="evidence" value="ECO:0007669"/>
    <property type="project" value="UniProtKB-EC"/>
</dbReference>
<keyword evidence="3" id="KW-1185">Reference proteome</keyword>
<evidence type="ECO:0000313" key="3">
    <source>
        <dbReference type="Proteomes" id="UP000585638"/>
    </source>
</evidence>
<dbReference type="InterPro" id="IPR036812">
    <property type="entry name" value="NAD(P)_OxRdtase_dom_sf"/>
</dbReference>
<gene>
    <name evidence="2" type="ORF">BJ998_003385</name>
</gene>
<accession>A0A7W9KHY9</accession>
<comment type="caution">
    <text evidence="2">The sequence shown here is derived from an EMBL/GenBank/DDBJ whole genome shotgun (WGS) entry which is preliminary data.</text>
</comment>
<dbReference type="PANTHER" id="PTHR42686">
    <property type="entry name" value="GH17980P-RELATED"/>
    <property type="match status" value="1"/>
</dbReference>
<organism evidence="2 3">
    <name type="scientific">Kutzneria kofuensis</name>
    <dbReference type="NCBI Taxonomy" id="103725"/>
    <lineage>
        <taxon>Bacteria</taxon>
        <taxon>Bacillati</taxon>
        <taxon>Actinomycetota</taxon>
        <taxon>Actinomycetes</taxon>
        <taxon>Pseudonocardiales</taxon>
        <taxon>Pseudonocardiaceae</taxon>
        <taxon>Kutzneria</taxon>
    </lineage>
</organism>
<dbReference type="PANTHER" id="PTHR42686:SF1">
    <property type="entry name" value="GH17980P-RELATED"/>
    <property type="match status" value="1"/>
</dbReference>
<evidence type="ECO:0000259" key="1">
    <source>
        <dbReference type="Pfam" id="PF00248"/>
    </source>
</evidence>
<dbReference type="RefSeq" id="WP_312890155.1">
    <property type="nucleotide sequence ID" value="NZ_JACHIR010000001.1"/>
</dbReference>
<dbReference type="SUPFAM" id="SSF51430">
    <property type="entry name" value="NAD(P)-linked oxidoreductase"/>
    <property type="match status" value="1"/>
</dbReference>
<dbReference type="CDD" id="cd19152">
    <property type="entry name" value="AKR_AKR15A"/>
    <property type="match status" value="1"/>
</dbReference>